<evidence type="ECO:0000256" key="1">
    <source>
        <dbReference type="ARBA" id="ARBA00022786"/>
    </source>
</evidence>
<reference evidence="5" key="2">
    <citation type="submission" date="2023-05" db="EMBL/GenBank/DDBJ databases">
        <authorList>
            <person name="Fouks B."/>
        </authorList>
    </citation>
    <scope>NUCLEOTIDE SEQUENCE</scope>
    <source>
        <strain evidence="5">Stay&amp;Tobe</strain>
        <tissue evidence="5">Testes</tissue>
    </source>
</reference>
<feature type="region of interest" description="Disordered" evidence="3">
    <location>
        <begin position="1118"/>
        <end position="1144"/>
    </location>
</feature>
<feature type="compositionally biased region" description="Basic and acidic residues" evidence="3">
    <location>
        <begin position="631"/>
        <end position="645"/>
    </location>
</feature>
<feature type="compositionally biased region" description="Basic residues" evidence="3">
    <location>
        <begin position="825"/>
        <end position="846"/>
    </location>
</feature>
<dbReference type="EMBL" id="JASPKZ010007848">
    <property type="protein sequence ID" value="KAJ9581714.1"/>
    <property type="molecule type" value="Genomic_DNA"/>
</dbReference>
<feature type="region of interest" description="Disordered" evidence="3">
    <location>
        <begin position="933"/>
        <end position="965"/>
    </location>
</feature>
<feature type="region of interest" description="Disordered" evidence="3">
    <location>
        <begin position="1273"/>
        <end position="1304"/>
    </location>
</feature>
<dbReference type="GO" id="GO:0016787">
    <property type="term" value="F:hydrolase activity"/>
    <property type="evidence" value="ECO:0007669"/>
    <property type="project" value="UniProtKB-KW"/>
</dbReference>
<feature type="compositionally biased region" description="Basic and acidic residues" evidence="3">
    <location>
        <begin position="760"/>
        <end position="783"/>
    </location>
</feature>
<dbReference type="PANTHER" id="PTHR22975">
    <property type="entry name" value="UBIQUITIN SPECIFIC PROTEINASE"/>
    <property type="match status" value="1"/>
</dbReference>
<dbReference type="InterPro" id="IPR028889">
    <property type="entry name" value="USP"/>
</dbReference>
<feature type="region of interest" description="Disordered" evidence="3">
    <location>
        <begin position="1005"/>
        <end position="1039"/>
    </location>
</feature>
<name>A0AAD8E9K4_DIPPU</name>
<evidence type="ECO:0000256" key="2">
    <source>
        <dbReference type="ARBA" id="ARBA00022801"/>
    </source>
</evidence>
<keyword evidence="1" id="KW-0833">Ubl conjugation pathway</keyword>
<feature type="region of interest" description="Disordered" evidence="3">
    <location>
        <begin position="623"/>
        <end position="679"/>
    </location>
</feature>
<feature type="compositionally biased region" description="Polar residues" evidence="3">
    <location>
        <begin position="1118"/>
        <end position="1137"/>
    </location>
</feature>
<feature type="region of interest" description="Disordered" evidence="3">
    <location>
        <begin position="1312"/>
        <end position="1331"/>
    </location>
</feature>
<sequence>ELFSQLQFSQESALPPDALRRALAESFFDQQRFQLGFMDDAAECFENILLRIHFHIAGGEAEDMCSARHCIPHQKFAMTLVEQSVCGACGATSEPLPFTQMVHYVSASALTAQARQNPPGSSHPDMFGQLLRKAGGMGDIRDCPSACGAKIQICRTLMNRPEIVSVGVVWDSERPTIEHIMDVFATVGTTLRLSDVFHSVVDHRWAASTVHSLVGVVTYYGKHYSTFFFHTKLRFWIYFDDATVREIGPRWEQVVEKCRRGRYQPLLLLYAVQGGTPVSTESAPKSVIQVPLSSTNHRDPLKSGPPAIRRSVTPSPEKSSSNSAPRRAITPNPEGPHHHYNPQRHQQILPRSCSDYQNLTDIQAAIFSGDKNAGVDMVDGDIGNKEPSYISRKTVENVLNQQKKQMIQRSNSGDGLNMPDHLNIPRRRDSGNWSGDRNSASSSSSTSMETPYLYIVGKMGPRGQQQQQQAVSRGPTGIKLGELSSSSSGPYDAGYDSYSLSSTDSLPLQQGLKHNLQLAQIPEGLQTGGGPGCLYQQTRVPATGDDCEKLCQEADQLLDKSHATEEAKDLEKAMALCQAAVTKTRAAMDAPYNNPQNLSVARIKHNTCVMRLRSLHRRLMQSQFDSQYNGTDKDDGGLEIRHSREGSGGSGRGSTGKSGGQHSRQSSRDKTSVQHSRQNSRELLAQVQVNTSTPAAVEKPSKNIEIYATLPKKKLGSNARGNKARSGNDNSHIIEDEEYILYDRPGRERTVHNGRSILGKKKDEEKNAREKRARSEERNKNTRDFSFSLSSNSLTLPKDGKKDKGKVEEVTKKTNGNATGEVKQGKKQHKIRRKLLMGGLIRRKNRSMPDLREGQEGGDNGGREDGSIDSKNGNLKSSQDDSSVGLKGGEKCVTAGTLSGYLSEGHLEYTGNGNPNLERSKLMRKSFHGSAGKVLHVPKVPPPPPLRTTSQLTAKSDTSLPNQFSHGNQLVTQAEVHHEQNSSVKQENTSTNKQPMTEIINGSLSTLPLPPYPSPLNSVSHSRQASEDFPPPPPPLDTAVATEAVTKPASPTPPQQQTVPSSLLMQLQEKRMQILAKESSGREVESETSTCAKSGEEWLRELQAKQAERKLKKLQGNMSDTANKSGQDIGSMCNGTNVDKKPSSVKDLASRFENIRLHTNIKTQVPVANTIPVSSGANVKKRNSSSGSSVECLLSVGGNSTSEDIQELPTKATIGESTSLSTTEPKETRKKNGKKKNVTFCDQVILVATAEDEEEDNYIPNPILERVLRSAFHGKQENSPQQSHEPHIEVRSLQGSESSSEISRSALNCKENNSFQQQQHSQQPPYQKVPLQPTHFTQYNPGYQHTSQQIQQISQQPDLRSPYKPIHPDMLRTSQVYHHPSPNEQMRIHPPYQHVPVPQQMYNHTQDHTRVSNQPYHPPAHPSMPHQIIYHHQQRAIPAHLQQTHQYPEQQQIQINNISSSTLSSHNDIVQVPPEYQHPPQPHQLSGLPYYHQQQQQQQSFSNSPHHSLPGLTNVHNFQHQQRQMMAVSNQQTASGHPTEQTYIQLSQQAAPPYQPPPVRQTTNIAKVMTMQSASKDTGKRVEKKLAPVIDSPCHLCRKKQVTPPAIYCSDCDFYMSRFRPRT</sequence>
<feature type="region of interest" description="Disordered" evidence="3">
    <location>
        <begin position="289"/>
        <end position="346"/>
    </location>
</feature>
<feature type="region of interest" description="Disordered" evidence="3">
    <location>
        <begin position="461"/>
        <end position="491"/>
    </location>
</feature>
<dbReference type="InterPro" id="IPR052398">
    <property type="entry name" value="Ubiquitin_hydrolase_53/54"/>
</dbReference>
<protein>
    <recommendedName>
        <fullName evidence="4">USP domain-containing protein</fullName>
    </recommendedName>
</protein>
<feature type="compositionally biased region" description="Polar residues" evidence="3">
    <location>
        <begin position="869"/>
        <end position="882"/>
    </location>
</feature>
<feature type="compositionally biased region" description="Low complexity" evidence="3">
    <location>
        <begin position="785"/>
        <end position="794"/>
    </location>
</feature>
<evidence type="ECO:0000313" key="6">
    <source>
        <dbReference type="Proteomes" id="UP001233999"/>
    </source>
</evidence>
<evidence type="ECO:0000259" key="4">
    <source>
        <dbReference type="PROSITE" id="PS50235"/>
    </source>
</evidence>
<accession>A0AAD8E9K4</accession>
<dbReference type="Proteomes" id="UP001233999">
    <property type="component" value="Unassembled WGS sequence"/>
</dbReference>
<dbReference type="SUPFAM" id="SSF54001">
    <property type="entry name" value="Cysteine proteinases"/>
    <property type="match status" value="1"/>
</dbReference>
<dbReference type="PANTHER" id="PTHR22975:SF9">
    <property type="entry name" value="ECHINUS SPLICE FORM 3"/>
    <property type="match status" value="1"/>
</dbReference>
<evidence type="ECO:0000313" key="5">
    <source>
        <dbReference type="EMBL" id="KAJ9581714.1"/>
    </source>
</evidence>
<dbReference type="InterPro" id="IPR038765">
    <property type="entry name" value="Papain-like_cys_pep_sf"/>
</dbReference>
<dbReference type="CDD" id="cd02257">
    <property type="entry name" value="Peptidase_C19"/>
    <property type="match status" value="1"/>
</dbReference>
<feature type="region of interest" description="Disordered" evidence="3">
    <location>
        <begin position="1199"/>
        <end position="1235"/>
    </location>
</feature>
<keyword evidence="6" id="KW-1185">Reference proteome</keyword>
<feature type="region of interest" description="Disordered" evidence="3">
    <location>
        <begin position="750"/>
        <end position="888"/>
    </location>
</feature>
<feature type="compositionally biased region" description="Low complexity" evidence="3">
    <location>
        <begin position="1316"/>
        <end position="1326"/>
    </location>
</feature>
<gene>
    <name evidence="5" type="ORF">L9F63_023102</name>
</gene>
<keyword evidence="2" id="KW-0378">Hydrolase</keyword>
<feature type="compositionally biased region" description="Gly residues" evidence="3">
    <location>
        <begin position="646"/>
        <end position="659"/>
    </location>
</feature>
<feature type="compositionally biased region" description="Polar residues" evidence="3">
    <location>
        <begin position="405"/>
        <end position="414"/>
    </location>
</feature>
<proteinExistence type="predicted"/>
<comment type="caution">
    <text evidence="5">The sequence shown here is derived from an EMBL/GenBank/DDBJ whole genome shotgun (WGS) entry which is preliminary data.</text>
</comment>
<feature type="compositionally biased region" description="Basic and acidic residues" evidence="3">
    <location>
        <begin position="798"/>
        <end position="812"/>
    </location>
</feature>
<feature type="compositionally biased region" description="Basic and acidic residues" evidence="3">
    <location>
        <begin position="847"/>
        <end position="868"/>
    </location>
</feature>
<feature type="compositionally biased region" description="Polar residues" evidence="3">
    <location>
        <begin position="312"/>
        <end position="324"/>
    </location>
</feature>
<feature type="region of interest" description="Disordered" evidence="3">
    <location>
        <begin position="405"/>
        <end position="449"/>
    </location>
</feature>
<evidence type="ECO:0000256" key="3">
    <source>
        <dbReference type="SAM" id="MobiDB-lite"/>
    </source>
</evidence>
<organism evidence="5 6">
    <name type="scientific">Diploptera punctata</name>
    <name type="common">Pacific beetle cockroach</name>
    <dbReference type="NCBI Taxonomy" id="6984"/>
    <lineage>
        <taxon>Eukaryota</taxon>
        <taxon>Metazoa</taxon>
        <taxon>Ecdysozoa</taxon>
        <taxon>Arthropoda</taxon>
        <taxon>Hexapoda</taxon>
        <taxon>Insecta</taxon>
        <taxon>Pterygota</taxon>
        <taxon>Neoptera</taxon>
        <taxon>Polyneoptera</taxon>
        <taxon>Dictyoptera</taxon>
        <taxon>Blattodea</taxon>
        <taxon>Blaberoidea</taxon>
        <taxon>Blaberidae</taxon>
        <taxon>Diplopterinae</taxon>
        <taxon>Diploptera</taxon>
    </lineage>
</organism>
<reference evidence="5" key="1">
    <citation type="journal article" date="2023" name="IScience">
        <title>Live-bearing cockroach genome reveals convergent evolutionary mechanisms linked to viviparity in insects and beyond.</title>
        <authorList>
            <person name="Fouks B."/>
            <person name="Harrison M.C."/>
            <person name="Mikhailova A.A."/>
            <person name="Marchal E."/>
            <person name="English S."/>
            <person name="Carruthers M."/>
            <person name="Jennings E.C."/>
            <person name="Chiamaka E.L."/>
            <person name="Frigard R.A."/>
            <person name="Pippel M."/>
            <person name="Attardo G.M."/>
            <person name="Benoit J.B."/>
            <person name="Bornberg-Bauer E."/>
            <person name="Tobe S.S."/>
        </authorList>
    </citation>
    <scope>NUCLEOTIDE SEQUENCE</scope>
    <source>
        <strain evidence="5">Stay&amp;Tobe</strain>
    </source>
</reference>
<dbReference type="PROSITE" id="PS50235">
    <property type="entry name" value="USP_3"/>
    <property type="match status" value="1"/>
</dbReference>
<feature type="compositionally biased region" description="Polar residues" evidence="3">
    <location>
        <begin position="947"/>
        <end position="965"/>
    </location>
</feature>
<feature type="domain" description="USP" evidence="4">
    <location>
        <begin position="1"/>
        <end position="273"/>
    </location>
</feature>
<feature type="non-terminal residue" evidence="5">
    <location>
        <position position="1623"/>
    </location>
</feature>
<feature type="region of interest" description="Disordered" evidence="3">
    <location>
        <begin position="1473"/>
        <end position="1513"/>
    </location>
</feature>